<dbReference type="InterPro" id="IPR012334">
    <property type="entry name" value="Pectin_lyas_fold"/>
</dbReference>
<dbReference type="Gene3D" id="2.160.20.10">
    <property type="entry name" value="Single-stranded right-handed beta-helix, Pectin lyase-like"/>
    <property type="match status" value="1"/>
</dbReference>
<dbReference type="InterPro" id="IPR039448">
    <property type="entry name" value="Beta_helix"/>
</dbReference>
<dbReference type="Pfam" id="PF13229">
    <property type="entry name" value="Beta_helix"/>
    <property type="match status" value="1"/>
</dbReference>
<sequence>MTLGCPGSTAATLAAAVAAAPSGGTVQVCAGTFAGGVTITKPLTLLGAKAGVDGRGRTTTAGESVITGAGTAAITVGTGVSGVRIDGFTIANAVQATTTQAGILAVSNGAGITISDNVISRFSFGVNMNSNGSAPSLVSRNRFAENNGVGGQAGVFLCCGPANNLTISDNYFTGHSGDAATAVNTAGDAAHPSTGLKIVNNQSIDDSTFAVVVNATGAVVSHNQVIHTATSTVPAGSAILVGGGTNGVAVSDNSIVGGQSTGVRVSNAFGPANIGLTVTGNNVVDRQNGVRLTGQTSGRISGNNVLRSAQVGILLDGPPTVDAAANAGVTVTGNKVLQSTVSDCTDRSTGAGTAGTANTWTGNIGVKSTPARLCALF</sequence>
<dbReference type="InterPro" id="IPR006626">
    <property type="entry name" value="PbH1"/>
</dbReference>
<dbReference type="Proteomes" id="UP001500449">
    <property type="component" value="Unassembled WGS sequence"/>
</dbReference>
<keyword evidence="3" id="KW-1185">Reference proteome</keyword>
<gene>
    <name evidence="2" type="ORF">GCM10009836_14360</name>
</gene>
<dbReference type="EMBL" id="BAAAQK010000004">
    <property type="protein sequence ID" value="GAA1836920.1"/>
    <property type="molecule type" value="Genomic_DNA"/>
</dbReference>
<comment type="caution">
    <text evidence="2">The sequence shown here is derived from an EMBL/GenBank/DDBJ whole genome shotgun (WGS) entry which is preliminary data.</text>
</comment>
<name>A0ABN2MS71_9PSEU</name>
<evidence type="ECO:0000313" key="3">
    <source>
        <dbReference type="Proteomes" id="UP001500449"/>
    </source>
</evidence>
<dbReference type="SMART" id="SM00710">
    <property type="entry name" value="PbH1"/>
    <property type="match status" value="9"/>
</dbReference>
<organism evidence="2 3">
    <name type="scientific">Pseudonocardia ailaonensis</name>
    <dbReference type="NCBI Taxonomy" id="367279"/>
    <lineage>
        <taxon>Bacteria</taxon>
        <taxon>Bacillati</taxon>
        <taxon>Actinomycetota</taxon>
        <taxon>Actinomycetes</taxon>
        <taxon>Pseudonocardiales</taxon>
        <taxon>Pseudonocardiaceae</taxon>
        <taxon>Pseudonocardia</taxon>
    </lineage>
</organism>
<protein>
    <recommendedName>
        <fullName evidence="1">Right handed beta helix domain-containing protein</fullName>
    </recommendedName>
</protein>
<dbReference type="RefSeq" id="WP_344413727.1">
    <property type="nucleotide sequence ID" value="NZ_BAAAQK010000004.1"/>
</dbReference>
<evidence type="ECO:0000313" key="2">
    <source>
        <dbReference type="EMBL" id="GAA1836920.1"/>
    </source>
</evidence>
<feature type="domain" description="Right handed beta helix" evidence="1">
    <location>
        <begin position="56"/>
        <end position="201"/>
    </location>
</feature>
<reference evidence="2 3" key="1">
    <citation type="journal article" date="2019" name="Int. J. Syst. Evol. Microbiol.">
        <title>The Global Catalogue of Microorganisms (GCM) 10K type strain sequencing project: providing services to taxonomists for standard genome sequencing and annotation.</title>
        <authorList>
            <consortium name="The Broad Institute Genomics Platform"/>
            <consortium name="The Broad Institute Genome Sequencing Center for Infectious Disease"/>
            <person name="Wu L."/>
            <person name="Ma J."/>
        </authorList>
    </citation>
    <scope>NUCLEOTIDE SEQUENCE [LARGE SCALE GENOMIC DNA]</scope>
    <source>
        <strain evidence="2 3">JCM 16009</strain>
    </source>
</reference>
<dbReference type="SUPFAM" id="SSF51126">
    <property type="entry name" value="Pectin lyase-like"/>
    <property type="match status" value="1"/>
</dbReference>
<dbReference type="InterPro" id="IPR011050">
    <property type="entry name" value="Pectin_lyase_fold/virulence"/>
</dbReference>
<accession>A0ABN2MS71</accession>
<proteinExistence type="predicted"/>
<evidence type="ECO:0000259" key="1">
    <source>
        <dbReference type="Pfam" id="PF13229"/>
    </source>
</evidence>